<dbReference type="STRING" id="105231.A0A1Y1IL82"/>
<dbReference type="EMBL" id="DF237647">
    <property type="protein sequence ID" value="GAQ90892.1"/>
    <property type="molecule type" value="Genomic_DNA"/>
</dbReference>
<protein>
    <submittedName>
        <fullName evidence="7">Uncharacterized protein</fullName>
    </submittedName>
</protein>
<gene>
    <name evidence="7" type="ORF">KFL_006980050</name>
</gene>
<proteinExistence type="inferred from homology"/>
<dbReference type="GO" id="GO:0016020">
    <property type="term" value="C:membrane"/>
    <property type="evidence" value="ECO:0007669"/>
    <property type="project" value="UniProtKB-SubCell"/>
</dbReference>
<organism evidence="7 8">
    <name type="scientific">Klebsormidium nitens</name>
    <name type="common">Green alga</name>
    <name type="synonym">Ulothrix nitens</name>
    <dbReference type="NCBI Taxonomy" id="105231"/>
    <lineage>
        <taxon>Eukaryota</taxon>
        <taxon>Viridiplantae</taxon>
        <taxon>Streptophyta</taxon>
        <taxon>Klebsormidiophyceae</taxon>
        <taxon>Klebsormidiales</taxon>
        <taxon>Klebsormidiaceae</taxon>
        <taxon>Klebsormidium</taxon>
    </lineage>
</organism>
<accession>A0A1Y1IL82</accession>
<name>A0A1Y1IL82_KLENI</name>
<dbReference type="InterPro" id="IPR044890">
    <property type="entry name" value="TMEM14_sf"/>
</dbReference>
<evidence type="ECO:0000256" key="1">
    <source>
        <dbReference type="ARBA" id="ARBA00004370"/>
    </source>
</evidence>
<evidence type="ECO:0000313" key="7">
    <source>
        <dbReference type="EMBL" id="GAQ90892.1"/>
    </source>
</evidence>
<dbReference type="OMA" id="QFHFQSR"/>
<feature type="transmembrane region" description="Helical" evidence="6">
    <location>
        <begin position="119"/>
        <end position="138"/>
    </location>
</feature>
<keyword evidence="5 6" id="KW-0472">Membrane</keyword>
<feature type="transmembrane region" description="Helical" evidence="6">
    <location>
        <begin position="176"/>
        <end position="196"/>
    </location>
</feature>
<dbReference type="OrthoDB" id="5620at2759"/>
<dbReference type="PANTHER" id="PTHR12668:SF43">
    <property type="entry name" value="TRANSMEMBRANE PROTEIN 14 HOMOLOG"/>
    <property type="match status" value="1"/>
</dbReference>
<keyword evidence="3 6" id="KW-0812">Transmembrane</keyword>
<evidence type="ECO:0000256" key="3">
    <source>
        <dbReference type="ARBA" id="ARBA00022692"/>
    </source>
</evidence>
<comment type="subcellular location">
    <subcellularLocation>
        <location evidence="1">Membrane</location>
    </subcellularLocation>
</comment>
<feature type="transmembrane region" description="Helical" evidence="6">
    <location>
        <begin position="150"/>
        <end position="170"/>
    </location>
</feature>
<feature type="transmembrane region" description="Helical" evidence="6">
    <location>
        <begin position="93"/>
        <end position="113"/>
    </location>
</feature>
<dbReference type="Pfam" id="PF03647">
    <property type="entry name" value="Tmemb_14"/>
    <property type="match status" value="1"/>
</dbReference>
<dbReference type="AlphaFoldDB" id="A0A1Y1IL82"/>
<dbReference type="Gene3D" id="1.10.10.1740">
    <property type="entry name" value="Transmembrane protein 14-like"/>
    <property type="match status" value="1"/>
</dbReference>
<evidence type="ECO:0000313" key="8">
    <source>
        <dbReference type="Proteomes" id="UP000054558"/>
    </source>
</evidence>
<evidence type="ECO:0000256" key="2">
    <source>
        <dbReference type="ARBA" id="ARBA00007590"/>
    </source>
</evidence>
<evidence type="ECO:0000256" key="5">
    <source>
        <dbReference type="ARBA" id="ARBA00023136"/>
    </source>
</evidence>
<keyword evidence="4 6" id="KW-1133">Transmembrane helix</keyword>
<dbReference type="InterPro" id="IPR005349">
    <property type="entry name" value="TMEM14"/>
</dbReference>
<sequence>MAPTKGENVKHEAETEFDKTAKAVSDTLQKGKEKVGETVAHAAEGAEEILQKGKEELTAAATQASERVKGAADELKKAHSRAAAKKGAVIHDFCLGIPYGIILLLGGFVWFAAEKDPTTLLPGVGLGVLQTALSYLSFQTWKAGQRNTPYILLSLFISSFLAFANGYPYVKGEADFIPTGLVGLISAVMTLFYLYVQGVGGNRPPKQD</sequence>
<comment type="similarity">
    <text evidence="2">Belongs to the TMEM14 family.</text>
</comment>
<keyword evidence="8" id="KW-1185">Reference proteome</keyword>
<reference evidence="7 8" key="1">
    <citation type="journal article" date="2014" name="Nat. Commun.">
        <title>Klebsormidium flaccidum genome reveals primary factors for plant terrestrial adaptation.</title>
        <authorList>
            <person name="Hori K."/>
            <person name="Maruyama F."/>
            <person name="Fujisawa T."/>
            <person name="Togashi T."/>
            <person name="Yamamoto N."/>
            <person name="Seo M."/>
            <person name="Sato S."/>
            <person name="Yamada T."/>
            <person name="Mori H."/>
            <person name="Tajima N."/>
            <person name="Moriyama T."/>
            <person name="Ikeuchi M."/>
            <person name="Watanabe M."/>
            <person name="Wada H."/>
            <person name="Kobayashi K."/>
            <person name="Saito M."/>
            <person name="Masuda T."/>
            <person name="Sasaki-Sekimoto Y."/>
            <person name="Mashiguchi K."/>
            <person name="Awai K."/>
            <person name="Shimojima M."/>
            <person name="Masuda S."/>
            <person name="Iwai M."/>
            <person name="Nobusawa T."/>
            <person name="Narise T."/>
            <person name="Kondo S."/>
            <person name="Saito H."/>
            <person name="Sato R."/>
            <person name="Murakawa M."/>
            <person name="Ihara Y."/>
            <person name="Oshima-Yamada Y."/>
            <person name="Ohtaka K."/>
            <person name="Satoh M."/>
            <person name="Sonobe K."/>
            <person name="Ishii M."/>
            <person name="Ohtani R."/>
            <person name="Kanamori-Sato M."/>
            <person name="Honoki R."/>
            <person name="Miyazaki D."/>
            <person name="Mochizuki H."/>
            <person name="Umetsu J."/>
            <person name="Higashi K."/>
            <person name="Shibata D."/>
            <person name="Kamiya Y."/>
            <person name="Sato N."/>
            <person name="Nakamura Y."/>
            <person name="Tabata S."/>
            <person name="Ida S."/>
            <person name="Kurokawa K."/>
            <person name="Ohta H."/>
        </authorList>
    </citation>
    <scope>NUCLEOTIDE SEQUENCE [LARGE SCALE GENOMIC DNA]</scope>
    <source>
        <strain evidence="7 8">NIES-2285</strain>
    </source>
</reference>
<evidence type="ECO:0000256" key="4">
    <source>
        <dbReference type="ARBA" id="ARBA00022989"/>
    </source>
</evidence>
<evidence type="ECO:0000256" key="6">
    <source>
        <dbReference type="SAM" id="Phobius"/>
    </source>
</evidence>
<dbReference type="PANTHER" id="PTHR12668">
    <property type="entry name" value="TRANSMEMBRANE PROTEIN 14, 15"/>
    <property type="match status" value="1"/>
</dbReference>
<dbReference type="Proteomes" id="UP000054558">
    <property type="component" value="Unassembled WGS sequence"/>
</dbReference>